<name>A0A916YKX2_9SPHN</name>
<accession>A0A916YKX2</accession>
<gene>
    <name evidence="1" type="ORF">GCM10010989_24290</name>
</gene>
<evidence type="ECO:0008006" key="3">
    <source>
        <dbReference type="Google" id="ProtNLM"/>
    </source>
</evidence>
<dbReference type="InterPro" id="IPR018684">
    <property type="entry name" value="DUF2171"/>
</dbReference>
<protein>
    <recommendedName>
        <fullName evidence="3">DUF2171 domain-containing protein</fullName>
    </recommendedName>
</protein>
<keyword evidence="2" id="KW-1185">Reference proteome</keyword>
<sequence>MSIASQIKEHMKVIGADGAPVGKVDGIEGERIKLTKDSTSAGFDQETHHGHHHYLPIGLVADVEGDTVRLSATGANAAELFEEEA</sequence>
<evidence type="ECO:0000313" key="2">
    <source>
        <dbReference type="Proteomes" id="UP000598997"/>
    </source>
</evidence>
<dbReference type="EMBL" id="BMIO01000007">
    <property type="protein sequence ID" value="GGD49195.1"/>
    <property type="molecule type" value="Genomic_DNA"/>
</dbReference>
<dbReference type="OrthoDB" id="9803697at2"/>
<dbReference type="Pfam" id="PF09939">
    <property type="entry name" value="DUF2171"/>
    <property type="match status" value="1"/>
</dbReference>
<dbReference type="AlphaFoldDB" id="A0A916YKX2"/>
<dbReference type="Proteomes" id="UP000598997">
    <property type="component" value="Unassembled WGS sequence"/>
</dbReference>
<dbReference type="RefSeq" id="WP_066763969.1">
    <property type="nucleotide sequence ID" value="NZ_BMIO01000007.1"/>
</dbReference>
<reference evidence="1 2" key="1">
    <citation type="journal article" date="2014" name="Int. J. Syst. Evol. Microbiol.">
        <title>Complete genome sequence of Corynebacterium casei LMG S-19264T (=DSM 44701T), isolated from a smear-ripened cheese.</title>
        <authorList>
            <consortium name="US DOE Joint Genome Institute (JGI-PGF)"/>
            <person name="Walter F."/>
            <person name="Albersmeier A."/>
            <person name="Kalinowski J."/>
            <person name="Ruckert C."/>
        </authorList>
    </citation>
    <scope>NUCLEOTIDE SEQUENCE [LARGE SCALE GENOMIC DNA]</scope>
    <source>
        <strain evidence="1 2">CGMCC 1.15358</strain>
    </source>
</reference>
<comment type="caution">
    <text evidence="1">The sequence shown here is derived from an EMBL/GenBank/DDBJ whole genome shotgun (WGS) entry which is preliminary data.</text>
</comment>
<proteinExistence type="predicted"/>
<organism evidence="1 2">
    <name type="scientific">Croceicoccus pelagius</name>
    <dbReference type="NCBI Taxonomy" id="1703341"/>
    <lineage>
        <taxon>Bacteria</taxon>
        <taxon>Pseudomonadati</taxon>
        <taxon>Pseudomonadota</taxon>
        <taxon>Alphaproteobacteria</taxon>
        <taxon>Sphingomonadales</taxon>
        <taxon>Erythrobacteraceae</taxon>
        <taxon>Croceicoccus</taxon>
    </lineage>
</organism>
<evidence type="ECO:0000313" key="1">
    <source>
        <dbReference type="EMBL" id="GGD49195.1"/>
    </source>
</evidence>